<evidence type="ECO:0000313" key="2">
    <source>
        <dbReference type="EMBL" id="CAA9490949.1"/>
    </source>
</evidence>
<dbReference type="EMBL" id="CADCVW010000031">
    <property type="protein sequence ID" value="CAA9490949.1"/>
    <property type="molecule type" value="Genomic_DNA"/>
</dbReference>
<evidence type="ECO:0008006" key="3">
    <source>
        <dbReference type="Google" id="ProtNLM"/>
    </source>
</evidence>
<gene>
    <name evidence="2" type="ORF">AVDCRST_MAG39-684</name>
</gene>
<evidence type="ECO:0000256" key="1">
    <source>
        <dbReference type="SAM" id="Coils"/>
    </source>
</evidence>
<dbReference type="AlphaFoldDB" id="A0A6J4SB46"/>
<sequence length="65" mass="7241">MDLDELLPARPDDPLTQAARQDLDRLSVDELHARLAALRAEIARTEARLARTADDRSAAEALFRS</sequence>
<organism evidence="2">
    <name type="scientific">uncultured Sphingomonadaceae bacterium</name>
    <dbReference type="NCBI Taxonomy" id="169976"/>
    <lineage>
        <taxon>Bacteria</taxon>
        <taxon>Pseudomonadati</taxon>
        <taxon>Pseudomonadota</taxon>
        <taxon>Alphaproteobacteria</taxon>
        <taxon>Sphingomonadales</taxon>
        <taxon>Sphingomonadaceae</taxon>
        <taxon>environmental samples</taxon>
    </lineage>
</organism>
<keyword evidence="1" id="KW-0175">Coiled coil</keyword>
<proteinExistence type="predicted"/>
<dbReference type="Pfam" id="PF06698">
    <property type="entry name" value="DUF1192"/>
    <property type="match status" value="1"/>
</dbReference>
<feature type="coiled-coil region" evidence="1">
    <location>
        <begin position="28"/>
        <end position="55"/>
    </location>
</feature>
<accession>A0A6J4SB46</accession>
<name>A0A6J4SB46_9SPHN</name>
<dbReference type="InterPro" id="IPR009579">
    <property type="entry name" value="DUF1192"/>
</dbReference>
<reference evidence="2" key="1">
    <citation type="submission" date="2020-02" db="EMBL/GenBank/DDBJ databases">
        <authorList>
            <person name="Meier V. D."/>
        </authorList>
    </citation>
    <scope>NUCLEOTIDE SEQUENCE</scope>
    <source>
        <strain evidence="2">AVDCRST_MAG39</strain>
    </source>
</reference>
<protein>
    <recommendedName>
        <fullName evidence="3">DUF1192 domain-containing protein</fullName>
    </recommendedName>
</protein>